<dbReference type="OrthoDB" id="167344at2759"/>
<dbReference type="Proteomes" id="UP000018948">
    <property type="component" value="Unassembled WGS sequence"/>
</dbReference>
<evidence type="ECO:0000313" key="3">
    <source>
        <dbReference type="Proteomes" id="UP000018948"/>
    </source>
</evidence>
<feature type="domain" description="Chromo" evidence="1">
    <location>
        <begin position="77"/>
        <end position="127"/>
    </location>
</feature>
<evidence type="ECO:0000313" key="2">
    <source>
        <dbReference type="EMBL" id="ETP27552.1"/>
    </source>
</evidence>
<dbReference type="EMBL" id="ANIY01005744">
    <property type="protein sequence ID" value="ETP27552.1"/>
    <property type="molecule type" value="Genomic_DNA"/>
</dbReference>
<dbReference type="InterPro" id="IPR016197">
    <property type="entry name" value="Chromo-like_dom_sf"/>
</dbReference>
<dbReference type="InterPro" id="IPR000953">
    <property type="entry name" value="Chromo/chromo_shadow_dom"/>
</dbReference>
<organism evidence="2 3">
    <name type="scientific">Phytophthora nicotianae P10297</name>
    <dbReference type="NCBI Taxonomy" id="1317064"/>
    <lineage>
        <taxon>Eukaryota</taxon>
        <taxon>Sar</taxon>
        <taxon>Stramenopiles</taxon>
        <taxon>Oomycota</taxon>
        <taxon>Peronosporomycetes</taxon>
        <taxon>Peronosporales</taxon>
        <taxon>Peronosporaceae</taxon>
        <taxon>Phytophthora</taxon>
    </lineage>
</organism>
<proteinExistence type="predicted"/>
<dbReference type="Gene3D" id="2.40.50.40">
    <property type="match status" value="1"/>
</dbReference>
<dbReference type="PROSITE" id="PS50013">
    <property type="entry name" value="CHROMO_2"/>
    <property type="match status" value="1"/>
</dbReference>
<protein>
    <recommendedName>
        <fullName evidence="1">Chromo domain-containing protein</fullName>
    </recommendedName>
</protein>
<dbReference type="AlphaFoldDB" id="W2XYE4"/>
<dbReference type="CDD" id="cd00024">
    <property type="entry name" value="CD_CSD"/>
    <property type="match status" value="1"/>
</dbReference>
<comment type="caution">
    <text evidence="2">The sequence shown here is derived from an EMBL/GenBank/DDBJ whole genome shotgun (WGS) entry which is preliminary data.</text>
</comment>
<gene>
    <name evidence="2" type="ORF">F442_23171</name>
</gene>
<feature type="non-terminal residue" evidence="2">
    <location>
        <position position="1"/>
    </location>
</feature>
<accession>W2XYE4</accession>
<reference evidence="2 3" key="1">
    <citation type="submission" date="2013-11" db="EMBL/GenBank/DDBJ databases">
        <title>The Genome Sequence of Phytophthora parasitica P10297.</title>
        <authorList>
            <consortium name="The Broad Institute Genomics Platform"/>
            <person name="Russ C."/>
            <person name="Tyler B."/>
            <person name="Panabieres F."/>
            <person name="Shan W."/>
            <person name="Tripathy S."/>
            <person name="Grunwald N."/>
            <person name="Machado M."/>
            <person name="Johnson C.S."/>
            <person name="Walker B."/>
            <person name="Young S.K."/>
            <person name="Zeng Q."/>
            <person name="Gargeya S."/>
            <person name="Fitzgerald M."/>
            <person name="Haas B."/>
            <person name="Abouelleil A."/>
            <person name="Allen A.W."/>
            <person name="Alvarado L."/>
            <person name="Arachchi H.M."/>
            <person name="Berlin A.M."/>
            <person name="Chapman S.B."/>
            <person name="Gainer-Dewar J."/>
            <person name="Goldberg J."/>
            <person name="Griggs A."/>
            <person name="Gujja S."/>
            <person name="Hansen M."/>
            <person name="Howarth C."/>
            <person name="Imamovic A."/>
            <person name="Ireland A."/>
            <person name="Larimer J."/>
            <person name="McCowan C."/>
            <person name="Murphy C."/>
            <person name="Pearson M."/>
            <person name="Poon T.W."/>
            <person name="Priest M."/>
            <person name="Roberts A."/>
            <person name="Saif S."/>
            <person name="Shea T."/>
            <person name="Sisk P."/>
            <person name="Sykes S."/>
            <person name="Wortman J."/>
            <person name="Nusbaum C."/>
            <person name="Birren B."/>
        </authorList>
    </citation>
    <scope>NUCLEOTIDE SEQUENCE [LARGE SCALE GENOMIC DNA]</scope>
    <source>
        <strain evidence="2 3">P10297</strain>
    </source>
</reference>
<name>W2XYE4_PHYNI</name>
<evidence type="ECO:0000259" key="1">
    <source>
        <dbReference type="PROSITE" id="PS50013"/>
    </source>
</evidence>
<dbReference type="SUPFAM" id="SSF54160">
    <property type="entry name" value="Chromo domain-like"/>
    <property type="match status" value="1"/>
</dbReference>
<sequence>NFVLRSRVDEKHVNKLLVTWVGPYVVTEAHSRHFVVRDLVTGKSRDVHASRLKFFADSDLEVTGELLQHVTSQGVVLDVDKIKQHRWNAQRKDYELYVTWHGLEDIEDSWEPFAAMARDVRVLIDTYVITAEDTQLAEHWTRLSRPQSGGS</sequence>